<dbReference type="InParanoid" id="A0A0D0DE37"/>
<dbReference type="AlphaFoldDB" id="A0A0D0DE37"/>
<protein>
    <submittedName>
        <fullName evidence="1">Uncharacterized protein</fullName>
    </submittedName>
</protein>
<dbReference type="HOGENOM" id="CLU_2386825_0_0_1"/>
<reference evidence="2" key="2">
    <citation type="submission" date="2015-01" db="EMBL/GenBank/DDBJ databases">
        <title>Evolutionary Origins and Diversification of the Mycorrhizal Mutualists.</title>
        <authorList>
            <consortium name="DOE Joint Genome Institute"/>
            <consortium name="Mycorrhizal Genomics Consortium"/>
            <person name="Kohler A."/>
            <person name="Kuo A."/>
            <person name="Nagy L.G."/>
            <person name="Floudas D."/>
            <person name="Copeland A."/>
            <person name="Barry K.W."/>
            <person name="Cichocki N."/>
            <person name="Veneault-Fourrey C."/>
            <person name="LaButti K."/>
            <person name="Lindquist E.A."/>
            <person name="Lipzen A."/>
            <person name="Lundell T."/>
            <person name="Morin E."/>
            <person name="Murat C."/>
            <person name="Riley R."/>
            <person name="Ohm R."/>
            <person name="Sun H."/>
            <person name="Tunlid A."/>
            <person name="Henrissat B."/>
            <person name="Grigoriev I.V."/>
            <person name="Hibbett D.S."/>
            <person name="Martin F."/>
        </authorList>
    </citation>
    <scope>NUCLEOTIDE SEQUENCE [LARGE SCALE GENOMIC DNA]</scope>
    <source>
        <strain evidence="2">Ve08.2h10</strain>
    </source>
</reference>
<evidence type="ECO:0000313" key="2">
    <source>
        <dbReference type="Proteomes" id="UP000054538"/>
    </source>
</evidence>
<organism evidence="1 2">
    <name type="scientific">Paxillus rubicundulus Ve08.2h10</name>
    <dbReference type="NCBI Taxonomy" id="930991"/>
    <lineage>
        <taxon>Eukaryota</taxon>
        <taxon>Fungi</taxon>
        <taxon>Dikarya</taxon>
        <taxon>Basidiomycota</taxon>
        <taxon>Agaricomycotina</taxon>
        <taxon>Agaricomycetes</taxon>
        <taxon>Agaricomycetidae</taxon>
        <taxon>Boletales</taxon>
        <taxon>Paxilineae</taxon>
        <taxon>Paxillaceae</taxon>
        <taxon>Paxillus</taxon>
    </lineage>
</organism>
<gene>
    <name evidence="1" type="ORF">PAXRUDRAFT_834279</name>
</gene>
<dbReference type="Proteomes" id="UP000054538">
    <property type="component" value="Unassembled WGS sequence"/>
</dbReference>
<proteinExistence type="predicted"/>
<accession>A0A0D0DE37</accession>
<keyword evidence="2" id="KW-1185">Reference proteome</keyword>
<evidence type="ECO:0000313" key="1">
    <source>
        <dbReference type="EMBL" id="KIK79059.1"/>
    </source>
</evidence>
<reference evidence="1 2" key="1">
    <citation type="submission" date="2014-04" db="EMBL/GenBank/DDBJ databases">
        <authorList>
            <consortium name="DOE Joint Genome Institute"/>
            <person name="Kuo A."/>
            <person name="Kohler A."/>
            <person name="Jargeat P."/>
            <person name="Nagy L.G."/>
            <person name="Floudas D."/>
            <person name="Copeland A."/>
            <person name="Barry K.W."/>
            <person name="Cichocki N."/>
            <person name="Veneault-Fourrey C."/>
            <person name="LaButti K."/>
            <person name="Lindquist E.A."/>
            <person name="Lipzen A."/>
            <person name="Lundell T."/>
            <person name="Morin E."/>
            <person name="Murat C."/>
            <person name="Sun H."/>
            <person name="Tunlid A."/>
            <person name="Henrissat B."/>
            <person name="Grigoriev I.V."/>
            <person name="Hibbett D.S."/>
            <person name="Martin F."/>
            <person name="Nordberg H.P."/>
            <person name="Cantor M.N."/>
            <person name="Hua S.X."/>
        </authorList>
    </citation>
    <scope>NUCLEOTIDE SEQUENCE [LARGE SCALE GENOMIC DNA]</scope>
    <source>
        <strain evidence="1 2">Ve08.2h10</strain>
    </source>
</reference>
<sequence length="94" mass="10372">MTQLPKSSHPRPRTHQDISPLDAGVVIYFLRFLALDNINGFDGVDWHGSVVTLLLRSVPEYTLLIVRPPSLPRGEPLCLEMHSSGGSSKSQCFA</sequence>
<dbReference type="EMBL" id="KN826387">
    <property type="protein sequence ID" value="KIK79059.1"/>
    <property type="molecule type" value="Genomic_DNA"/>
</dbReference>
<name>A0A0D0DE37_9AGAM</name>